<dbReference type="InterPro" id="IPR036271">
    <property type="entry name" value="Tet_transcr_reg_TetR-rel_C_sf"/>
</dbReference>
<dbReference type="PANTHER" id="PTHR30055">
    <property type="entry name" value="HTH-TYPE TRANSCRIPTIONAL REGULATOR RUTR"/>
    <property type="match status" value="1"/>
</dbReference>
<dbReference type="Gene3D" id="1.10.357.10">
    <property type="entry name" value="Tetracycline Repressor, domain 2"/>
    <property type="match status" value="1"/>
</dbReference>
<dbReference type="PANTHER" id="PTHR30055:SF234">
    <property type="entry name" value="HTH-TYPE TRANSCRIPTIONAL REGULATOR BETI"/>
    <property type="match status" value="1"/>
</dbReference>
<organism evidence="7 8">
    <name type="scientific">Microlunatus capsulatus</name>
    <dbReference type="NCBI Taxonomy" id="99117"/>
    <lineage>
        <taxon>Bacteria</taxon>
        <taxon>Bacillati</taxon>
        <taxon>Actinomycetota</taxon>
        <taxon>Actinomycetes</taxon>
        <taxon>Propionibacteriales</taxon>
        <taxon>Propionibacteriaceae</taxon>
        <taxon>Microlunatus</taxon>
    </lineage>
</organism>
<dbReference type="Proteomes" id="UP000758168">
    <property type="component" value="Unassembled WGS sequence"/>
</dbReference>
<dbReference type="InterPro" id="IPR023772">
    <property type="entry name" value="DNA-bd_HTH_TetR-type_CS"/>
</dbReference>
<comment type="caution">
    <text evidence="7">The sequence shown here is derived from an EMBL/GenBank/DDBJ whole genome shotgun (WGS) entry which is preliminary data.</text>
</comment>
<dbReference type="InterPro" id="IPR001647">
    <property type="entry name" value="HTH_TetR"/>
</dbReference>
<evidence type="ECO:0000256" key="2">
    <source>
        <dbReference type="ARBA" id="ARBA00023015"/>
    </source>
</evidence>
<evidence type="ECO:0000313" key="7">
    <source>
        <dbReference type="EMBL" id="MBP2417935.1"/>
    </source>
</evidence>
<feature type="DNA-binding region" description="H-T-H motif" evidence="5">
    <location>
        <begin position="31"/>
        <end position="50"/>
    </location>
</feature>
<keyword evidence="3 5" id="KW-0238">DNA-binding</keyword>
<keyword evidence="2" id="KW-0805">Transcription regulation</keyword>
<keyword evidence="4" id="KW-0804">Transcription</keyword>
<keyword evidence="1" id="KW-0678">Repressor</keyword>
<evidence type="ECO:0000259" key="6">
    <source>
        <dbReference type="PROSITE" id="PS50977"/>
    </source>
</evidence>
<dbReference type="EMBL" id="JAGIOB010000001">
    <property type="protein sequence ID" value="MBP2417935.1"/>
    <property type="molecule type" value="Genomic_DNA"/>
</dbReference>
<feature type="domain" description="HTH tetR-type" evidence="6">
    <location>
        <begin position="8"/>
        <end position="68"/>
    </location>
</feature>
<evidence type="ECO:0000256" key="4">
    <source>
        <dbReference type="ARBA" id="ARBA00023163"/>
    </source>
</evidence>
<dbReference type="InterPro" id="IPR009057">
    <property type="entry name" value="Homeodomain-like_sf"/>
</dbReference>
<dbReference type="PROSITE" id="PS50977">
    <property type="entry name" value="HTH_TETR_2"/>
    <property type="match status" value="1"/>
</dbReference>
<gene>
    <name evidence="7" type="ORF">JOF54_002857</name>
</gene>
<keyword evidence="8" id="KW-1185">Reference proteome</keyword>
<dbReference type="SUPFAM" id="SSF48498">
    <property type="entry name" value="Tetracyclin repressor-like, C-terminal domain"/>
    <property type="match status" value="1"/>
</dbReference>
<dbReference type="Pfam" id="PF13977">
    <property type="entry name" value="TetR_C_6"/>
    <property type="match status" value="1"/>
</dbReference>
<sequence length="219" mass="23947">MPKVVDHEERRQDIARATWRVLTRDGVAAVSVRSVAAEAGISTGALRHYFADQASLLLFAAEHTVRRIGDRMSRLLAEGQQPPLEVAQALLEQLLPLDEERWTETAVYFGLIDLTRLAPGHQEFRGWAFREGRRLVRALVLWLAGGPAPDADLLTRTGGPLGEPLADPELEAQALAVQVLVDGLAVQGLLYPQLMDAAALRAVLRRELERVPLSAGPSS</sequence>
<accession>A0ABS4ZB41</accession>
<evidence type="ECO:0000256" key="3">
    <source>
        <dbReference type="ARBA" id="ARBA00023125"/>
    </source>
</evidence>
<dbReference type="InterPro" id="IPR050109">
    <property type="entry name" value="HTH-type_TetR-like_transc_reg"/>
</dbReference>
<name>A0ABS4ZB41_9ACTN</name>
<evidence type="ECO:0000313" key="8">
    <source>
        <dbReference type="Proteomes" id="UP000758168"/>
    </source>
</evidence>
<dbReference type="RefSeq" id="WP_210057035.1">
    <property type="nucleotide sequence ID" value="NZ_BAAAMH010000010.1"/>
</dbReference>
<evidence type="ECO:0000256" key="5">
    <source>
        <dbReference type="PROSITE-ProRule" id="PRU00335"/>
    </source>
</evidence>
<dbReference type="InterPro" id="IPR039538">
    <property type="entry name" value="BetI_C"/>
</dbReference>
<evidence type="ECO:0000256" key="1">
    <source>
        <dbReference type="ARBA" id="ARBA00022491"/>
    </source>
</evidence>
<protein>
    <submittedName>
        <fullName evidence="7">AcrR family transcriptional regulator</fullName>
    </submittedName>
</protein>
<dbReference type="Pfam" id="PF00440">
    <property type="entry name" value="TetR_N"/>
    <property type="match status" value="1"/>
</dbReference>
<proteinExistence type="predicted"/>
<dbReference type="SUPFAM" id="SSF46689">
    <property type="entry name" value="Homeodomain-like"/>
    <property type="match status" value="1"/>
</dbReference>
<reference evidence="7 8" key="1">
    <citation type="submission" date="2021-03" db="EMBL/GenBank/DDBJ databases">
        <title>Sequencing the genomes of 1000 actinobacteria strains.</title>
        <authorList>
            <person name="Klenk H.-P."/>
        </authorList>
    </citation>
    <scope>NUCLEOTIDE SEQUENCE [LARGE SCALE GENOMIC DNA]</scope>
    <source>
        <strain evidence="7 8">DSM 12936</strain>
    </source>
</reference>
<dbReference type="PROSITE" id="PS01081">
    <property type="entry name" value="HTH_TETR_1"/>
    <property type="match status" value="1"/>
</dbReference>